<proteinExistence type="predicted"/>
<evidence type="ECO:0000256" key="2">
    <source>
        <dbReference type="SAM" id="Phobius"/>
    </source>
</evidence>
<gene>
    <name evidence="3" type="ORF">A2438_08145</name>
</gene>
<accession>A0A1F4U3M8</accession>
<sequence>MPFQFELTSILFGVIIGYFLFSLNGFIQALRQKKQAQEELKKVEAKILDAKGKLEIKKRELEAEIKKEIGR</sequence>
<feature type="transmembrane region" description="Helical" evidence="2">
    <location>
        <begin position="6"/>
        <end position="27"/>
    </location>
</feature>
<name>A0A1F4U3M8_UNCSA</name>
<keyword evidence="2" id="KW-0812">Transmembrane</keyword>
<evidence type="ECO:0000313" key="3">
    <source>
        <dbReference type="EMBL" id="OGC39512.1"/>
    </source>
</evidence>
<dbReference type="Proteomes" id="UP000179242">
    <property type="component" value="Unassembled WGS sequence"/>
</dbReference>
<protein>
    <submittedName>
        <fullName evidence="3">Uncharacterized protein</fullName>
    </submittedName>
</protein>
<keyword evidence="1" id="KW-0175">Coiled coil</keyword>
<dbReference type="AlphaFoldDB" id="A0A1F4U3M8"/>
<dbReference type="EMBL" id="MEUJ01000008">
    <property type="protein sequence ID" value="OGC39512.1"/>
    <property type="molecule type" value="Genomic_DNA"/>
</dbReference>
<reference evidence="3 4" key="1">
    <citation type="journal article" date="2016" name="Nat. Commun.">
        <title>Thousands of microbial genomes shed light on interconnected biogeochemical processes in an aquifer system.</title>
        <authorList>
            <person name="Anantharaman K."/>
            <person name="Brown C.T."/>
            <person name="Hug L.A."/>
            <person name="Sharon I."/>
            <person name="Castelle C.J."/>
            <person name="Probst A.J."/>
            <person name="Thomas B.C."/>
            <person name="Singh A."/>
            <person name="Wilkins M.J."/>
            <person name="Karaoz U."/>
            <person name="Brodie E.L."/>
            <person name="Williams K.H."/>
            <person name="Hubbard S.S."/>
            <person name="Banfield J.F."/>
        </authorList>
    </citation>
    <scope>NUCLEOTIDE SEQUENCE [LARGE SCALE GENOMIC DNA]</scope>
</reference>
<evidence type="ECO:0000313" key="4">
    <source>
        <dbReference type="Proteomes" id="UP000179242"/>
    </source>
</evidence>
<keyword evidence="2" id="KW-0472">Membrane</keyword>
<organism evidence="3 4">
    <name type="scientific">candidate division WOR-1 bacterium RIFOXYC2_FULL_46_14</name>
    <dbReference type="NCBI Taxonomy" id="1802587"/>
    <lineage>
        <taxon>Bacteria</taxon>
        <taxon>Bacillati</taxon>
        <taxon>Saganbacteria</taxon>
    </lineage>
</organism>
<feature type="coiled-coil region" evidence="1">
    <location>
        <begin position="26"/>
        <end position="71"/>
    </location>
</feature>
<evidence type="ECO:0000256" key="1">
    <source>
        <dbReference type="SAM" id="Coils"/>
    </source>
</evidence>
<comment type="caution">
    <text evidence="3">The sequence shown here is derived from an EMBL/GenBank/DDBJ whole genome shotgun (WGS) entry which is preliminary data.</text>
</comment>
<keyword evidence="2" id="KW-1133">Transmembrane helix</keyword>